<dbReference type="CDD" id="cd23024">
    <property type="entry name" value="zf-HIT_ZNHIT2-3"/>
    <property type="match status" value="1"/>
</dbReference>
<feature type="domain" description="HIT-type" evidence="1">
    <location>
        <begin position="58"/>
        <end position="81"/>
    </location>
</feature>
<gene>
    <name evidence="2" type="ORF">AMK59_7695</name>
</gene>
<dbReference type="OrthoDB" id="10005492at2759"/>
<dbReference type="AlphaFoldDB" id="A0A0T6AW97"/>
<dbReference type="InterPro" id="IPR007529">
    <property type="entry name" value="Znf_HIT"/>
</dbReference>
<proteinExistence type="predicted"/>
<evidence type="ECO:0000313" key="2">
    <source>
        <dbReference type="EMBL" id="KRT78871.1"/>
    </source>
</evidence>
<accession>A0A0T6AW97</accession>
<dbReference type="PANTHER" id="PTHR15555">
    <property type="entry name" value="ZINC FINGER HIT DOMAIN CONTAINING PROTEIN 2 PROTEIN FON -RELATED"/>
    <property type="match status" value="1"/>
</dbReference>
<dbReference type="Pfam" id="PF04438">
    <property type="entry name" value="zf-HIT"/>
    <property type="match status" value="1"/>
</dbReference>
<sequence length="248" mass="28883">PPADSIQFNLVNILASYAFTLRYFNGEYLDFIPEAVACIFQAFLSTSTFYTLQYFYRCENALGKYTCPKCNILYCSLTCYQSEIHLQCSEEFYRDSVMANLSPDADSNSKSKMLEILKRIHEENEATHGANEQLDSDDESVDDYLDLADRLAGIDLDDTEKVWEQLTDNEKKEFEAFVCTEDVSKLVKAWSPWWMHHCRSKVLDIEEFEKVKKDCPKIKEDIVNFSDISQTPYNSIWSTSWLHMRLHS</sequence>
<protein>
    <recommendedName>
        <fullName evidence="1">HIT-type domain-containing protein</fullName>
    </recommendedName>
</protein>
<feature type="non-terminal residue" evidence="2">
    <location>
        <position position="248"/>
    </location>
</feature>
<dbReference type="EMBL" id="LJIG01022759">
    <property type="protein sequence ID" value="KRT78871.1"/>
    <property type="molecule type" value="Genomic_DNA"/>
</dbReference>
<comment type="caution">
    <text evidence="2">The sequence shown here is derived from an EMBL/GenBank/DDBJ whole genome shotgun (WGS) entry which is preliminary data.</text>
</comment>
<dbReference type="Proteomes" id="UP000051574">
    <property type="component" value="Unassembled WGS sequence"/>
</dbReference>
<evidence type="ECO:0000259" key="1">
    <source>
        <dbReference type="Pfam" id="PF04438"/>
    </source>
</evidence>
<dbReference type="SUPFAM" id="SSF144232">
    <property type="entry name" value="HIT/MYND zinc finger-like"/>
    <property type="match status" value="1"/>
</dbReference>
<evidence type="ECO:0000313" key="3">
    <source>
        <dbReference type="Proteomes" id="UP000051574"/>
    </source>
</evidence>
<feature type="non-terminal residue" evidence="2">
    <location>
        <position position="1"/>
    </location>
</feature>
<dbReference type="InterPro" id="IPR039646">
    <property type="entry name" value="ZNHIT2"/>
</dbReference>
<keyword evidence="3" id="KW-1185">Reference proteome</keyword>
<organism evidence="2 3">
    <name type="scientific">Oryctes borbonicus</name>
    <dbReference type="NCBI Taxonomy" id="1629725"/>
    <lineage>
        <taxon>Eukaryota</taxon>
        <taxon>Metazoa</taxon>
        <taxon>Ecdysozoa</taxon>
        <taxon>Arthropoda</taxon>
        <taxon>Hexapoda</taxon>
        <taxon>Insecta</taxon>
        <taxon>Pterygota</taxon>
        <taxon>Neoptera</taxon>
        <taxon>Endopterygota</taxon>
        <taxon>Coleoptera</taxon>
        <taxon>Polyphaga</taxon>
        <taxon>Scarabaeiformia</taxon>
        <taxon>Scarabaeidae</taxon>
        <taxon>Dynastinae</taxon>
        <taxon>Oryctes</taxon>
    </lineage>
</organism>
<name>A0A0T6AW97_9SCAR</name>
<reference evidence="2 3" key="1">
    <citation type="submission" date="2015-09" db="EMBL/GenBank/DDBJ databases">
        <title>Draft genome of the scarab beetle Oryctes borbonicus.</title>
        <authorList>
            <person name="Meyer J.M."/>
            <person name="Markov G.V."/>
            <person name="Baskaran P."/>
            <person name="Herrmann M."/>
            <person name="Sommer R.J."/>
            <person name="Roedelsperger C."/>
        </authorList>
    </citation>
    <scope>NUCLEOTIDE SEQUENCE [LARGE SCALE GENOMIC DNA]</scope>
    <source>
        <strain evidence="2">OB123</strain>
        <tissue evidence="2">Whole animal</tissue>
    </source>
</reference>
<dbReference type="Gene3D" id="3.30.60.190">
    <property type="match status" value="1"/>
</dbReference>
<dbReference type="PANTHER" id="PTHR15555:SF0">
    <property type="entry name" value="ZINC FINGER HIT DOMAIN-CONTAINING PROTEIN 2"/>
    <property type="match status" value="1"/>
</dbReference>